<gene>
    <name evidence="1" type="ORF">NCTC10698_02099</name>
</gene>
<dbReference type="Proteomes" id="UP000255070">
    <property type="component" value="Unassembled WGS sequence"/>
</dbReference>
<name>A0A8B4S2R9_COMTE</name>
<dbReference type="AlphaFoldDB" id="A0A8B4S2R9"/>
<proteinExistence type="predicted"/>
<evidence type="ECO:0000313" key="1">
    <source>
        <dbReference type="EMBL" id="SUY77206.1"/>
    </source>
</evidence>
<accession>A0A8B4S2R9</accession>
<protein>
    <submittedName>
        <fullName evidence="1">Uncharacterized protein</fullName>
    </submittedName>
</protein>
<comment type="caution">
    <text evidence="1">The sequence shown here is derived from an EMBL/GenBank/DDBJ whole genome shotgun (WGS) entry which is preliminary data.</text>
</comment>
<evidence type="ECO:0000313" key="2">
    <source>
        <dbReference type="Proteomes" id="UP000255070"/>
    </source>
</evidence>
<organism evidence="1 2">
    <name type="scientific">Comamonas testosteroni</name>
    <name type="common">Pseudomonas testosteroni</name>
    <dbReference type="NCBI Taxonomy" id="285"/>
    <lineage>
        <taxon>Bacteria</taxon>
        <taxon>Pseudomonadati</taxon>
        <taxon>Pseudomonadota</taxon>
        <taxon>Betaproteobacteria</taxon>
        <taxon>Burkholderiales</taxon>
        <taxon>Comamonadaceae</taxon>
        <taxon>Comamonas</taxon>
    </lineage>
</organism>
<keyword evidence="2" id="KW-1185">Reference proteome</keyword>
<sequence>MLEVRICEQSKCQTKPYKPFKCLNLYLLDCSRIAEGSNSFSAIN</sequence>
<reference evidence="1 2" key="1">
    <citation type="submission" date="2018-06" db="EMBL/GenBank/DDBJ databases">
        <authorList>
            <consortium name="Pathogen Informatics"/>
            <person name="Doyle S."/>
        </authorList>
    </citation>
    <scope>NUCLEOTIDE SEQUENCE [LARGE SCALE GENOMIC DNA]</scope>
    <source>
        <strain evidence="1 2">NCTC10698</strain>
    </source>
</reference>
<dbReference type="EMBL" id="UFXL01000001">
    <property type="protein sequence ID" value="SUY77206.1"/>
    <property type="molecule type" value="Genomic_DNA"/>
</dbReference>